<dbReference type="InterPro" id="IPR013154">
    <property type="entry name" value="ADH-like_N"/>
</dbReference>
<evidence type="ECO:0000256" key="3">
    <source>
        <dbReference type="ARBA" id="ARBA00022723"/>
    </source>
</evidence>
<dbReference type="Gene3D" id="3.90.180.10">
    <property type="entry name" value="Medium-chain alcohol dehydrogenases, catalytic domain"/>
    <property type="match status" value="1"/>
</dbReference>
<dbReference type="PANTHER" id="PTHR43161:SF9">
    <property type="entry name" value="SORBITOL DEHYDROGENASE"/>
    <property type="match status" value="1"/>
</dbReference>
<dbReference type="InterPro" id="IPR020843">
    <property type="entry name" value="ER"/>
</dbReference>
<dbReference type="Proteomes" id="UP001549077">
    <property type="component" value="Unassembled WGS sequence"/>
</dbReference>
<evidence type="ECO:0000313" key="9">
    <source>
        <dbReference type="Proteomes" id="UP001549077"/>
    </source>
</evidence>
<name>A0ABV2MTG6_9HYPH</name>
<dbReference type="InterPro" id="IPR036291">
    <property type="entry name" value="NAD(P)-bd_dom_sf"/>
</dbReference>
<dbReference type="Gene3D" id="3.40.50.720">
    <property type="entry name" value="NAD(P)-binding Rossmann-like Domain"/>
    <property type="match status" value="1"/>
</dbReference>
<evidence type="ECO:0000256" key="5">
    <source>
        <dbReference type="ARBA" id="ARBA00023002"/>
    </source>
</evidence>
<sequence>MRAVVLHAPKDLRVEEYALQKPERGEVRVAIKAGGICGSDLHYYNHGGTAAIRLREPMVLGHEIAGVIAEIGEEVKGMAVGTRVAVNPSRACGDCQQCQAGRQNHCVNMHFMGSAMRFPHDQGGFRQSVTIPAVQAIRLEGDTSLEEAAMAEPLAVCLHAARIAGPLLGKRILVTGAGPIGALVTILARLGGARDIVVTDLSTFPLDIAKSCGATRIINVRDEPDALAAYAAGKGHFDLCFEASGSAVALQQALPAMVPQGTVVQLGLGGEFALPINAVITREVRLLGSFRFHHEFVDAVNLLGSGMIDVRPLITAVLPFEEATAAFKLANQRDSALKVQIAF</sequence>
<dbReference type="GeneID" id="91151518"/>
<evidence type="ECO:0000259" key="7">
    <source>
        <dbReference type="SMART" id="SM00829"/>
    </source>
</evidence>
<dbReference type="Pfam" id="PF08240">
    <property type="entry name" value="ADH_N"/>
    <property type="match status" value="1"/>
</dbReference>
<evidence type="ECO:0000256" key="2">
    <source>
        <dbReference type="ARBA" id="ARBA00008072"/>
    </source>
</evidence>
<reference evidence="8 9" key="1">
    <citation type="submission" date="2024-06" db="EMBL/GenBank/DDBJ databases">
        <title>Genomic Encyclopedia of Type Strains, Phase IV (KMG-IV): sequencing the most valuable type-strain genomes for metagenomic binning, comparative biology and taxonomic classification.</title>
        <authorList>
            <person name="Goeker M."/>
        </authorList>
    </citation>
    <scope>NUCLEOTIDE SEQUENCE [LARGE SCALE GENOMIC DNA]</scope>
    <source>
        <strain evidence="8 9">DSM 29288</strain>
    </source>
</reference>
<dbReference type="EC" id="1.1.1.264" evidence="8"/>
<proteinExistence type="inferred from homology"/>
<comment type="similarity">
    <text evidence="2 6">Belongs to the zinc-containing alcohol dehydrogenase family.</text>
</comment>
<dbReference type="InterPro" id="IPR002328">
    <property type="entry name" value="ADH_Zn_CS"/>
</dbReference>
<accession>A0ABV2MTG6</accession>
<dbReference type="PROSITE" id="PS00059">
    <property type="entry name" value="ADH_ZINC"/>
    <property type="match status" value="1"/>
</dbReference>
<comment type="caution">
    <text evidence="8">The sequence shown here is derived from an EMBL/GenBank/DDBJ whole genome shotgun (WGS) entry which is preliminary data.</text>
</comment>
<dbReference type="PANTHER" id="PTHR43161">
    <property type="entry name" value="SORBITOL DEHYDROGENASE"/>
    <property type="match status" value="1"/>
</dbReference>
<evidence type="ECO:0000256" key="4">
    <source>
        <dbReference type="ARBA" id="ARBA00022833"/>
    </source>
</evidence>
<dbReference type="RefSeq" id="WP_168301363.1">
    <property type="nucleotide sequence ID" value="NZ_CP071606.1"/>
</dbReference>
<dbReference type="SUPFAM" id="SSF50129">
    <property type="entry name" value="GroES-like"/>
    <property type="match status" value="1"/>
</dbReference>
<evidence type="ECO:0000313" key="8">
    <source>
        <dbReference type="EMBL" id="MET3758562.1"/>
    </source>
</evidence>
<dbReference type="EMBL" id="JBEPMY010000031">
    <property type="protein sequence ID" value="MET3758562.1"/>
    <property type="molecule type" value="Genomic_DNA"/>
</dbReference>
<evidence type="ECO:0000256" key="1">
    <source>
        <dbReference type="ARBA" id="ARBA00001947"/>
    </source>
</evidence>
<dbReference type="Pfam" id="PF00107">
    <property type="entry name" value="ADH_zinc_N"/>
    <property type="match status" value="1"/>
</dbReference>
<keyword evidence="5 8" id="KW-0560">Oxidoreductase</keyword>
<dbReference type="GO" id="GO:0050572">
    <property type="term" value="F:L-idonate 5-dehydrogenase [NAD(P)+] activity"/>
    <property type="evidence" value="ECO:0007669"/>
    <property type="project" value="UniProtKB-EC"/>
</dbReference>
<gene>
    <name evidence="8" type="ORF">ABID08_005944</name>
</gene>
<protein>
    <submittedName>
        <fullName evidence="8">L-idonate 5-dehydrogenase</fullName>
        <ecNumber evidence="8">1.1.1.264</ecNumber>
    </submittedName>
</protein>
<dbReference type="SUPFAM" id="SSF51735">
    <property type="entry name" value="NAD(P)-binding Rossmann-fold domains"/>
    <property type="match status" value="1"/>
</dbReference>
<keyword evidence="9" id="KW-1185">Reference proteome</keyword>
<dbReference type="InterPro" id="IPR011032">
    <property type="entry name" value="GroES-like_sf"/>
</dbReference>
<organism evidence="8 9">
    <name type="scientific">Rhizobium binae</name>
    <dbReference type="NCBI Taxonomy" id="1138190"/>
    <lineage>
        <taxon>Bacteria</taxon>
        <taxon>Pseudomonadati</taxon>
        <taxon>Pseudomonadota</taxon>
        <taxon>Alphaproteobacteria</taxon>
        <taxon>Hyphomicrobiales</taxon>
        <taxon>Rhizobiaceae</taxon>
        <taxon>Rhizobium/Agrobacterium group</taxon>
        <taxon>Rhizobium</taxon>
    </lineage>
</organism>
<comment type="cofactor">
    <cofactor evidence="1 6">
        <name>Zn(2+)</name>
        <dbReference type="ChEBI" id="CHEBI:29105"/>
    </cofactor>
</comment>
<keyword evidence="4 6" id="KW-0862">Zinc</keyword>
<dbReference type="InterPro" id="IPR013149">
    <property type="entry name" value="ADH-like_C"/>
</dbReference>
<dbReference type="SMART" id="SM00829">
    <property type="entry name" value="PKS_ER"/>
    <property type="match status" value="1"/>
</dbReference>
<feature type="domain" description="Enoyl reductase (ER)" evidence="7">
    <location>
        <begin position="7"/>
        <end position="341"/>
    </location>
</feature>
<dbReference type="CDD" id="cd08232">
    <property type="entry name" value="idonate-5-DH"/>
    <property type="match status" value="1"/>
</dbReference>
<evidence type="ECO:0000256" key="6">
    <source>
        <dbReference type="RuleBase" id="RU361277"/>
    </source>
</evidence>
<keyword evidence="3 6" id="KW-0479">Metal-binding</keyword>